<gene>
    <name evidence="3" type="ORF">COY52_12435</name>
</gene>
<dbReference type="PANTHER" id="PTHR30624:SF0">
    <property type="entry name" value="METALLOPROTEASE SLR0863"/>
    <property type="match status" value="1"/>
</dbReference>
<evidence type="ECO:0000313" key="3">
    <source>
        <dbReference type="EMBL" id="PIZ14492.1"/>
    </source>
</evidence>
<comment type="caution">
    <text evidence="3">The sequence shown here is derived from an EMBL/GenBank/DDBJ whole genome shotgun (WGS) entry which is preliminary data.</text>
</comment>
<dbReference type="GO" id="GO:0005829">
    <property type="term" value="C:cytosol"/>
    <property type="evidence" value="ECO:0007669"/>
    <property type="project" value="TreeGrafter"/>
</dbReference>
<organism evidence="3 4">
    <name type="scientific">Candidatus Desantisbacteria bacterium CG_4_10_14_0_8_um_filter_48_22</name>
    <dbReference type="NCBI Taxonomy" id="1974543"/>
    <lineage>
        <taxon>Bacteria</taxon>
        <taxon>Candidatus Desantisiibacteriota</taxon>
    </lineage>
</organism>
<dbReference type="InterPro" id="IPR036059">
    <property type="entry name" value="TldD/PmbA_sf"/>
</dbReference>
<dbReference type="PANTHER" id="PTHR30624">
    <property type="entry name" value="UNCHARACTERIZED PROTEIN TLDD AND PMBA"/>
    <property type="match status" value="1"/>
</dbReference>
<dbReference type="AlphaFoldDB" id="A0A2M7S4L5"/>
<dbReference type="Pfam" id="PF19289">
    <property type="entry name" value="PmbA_TldD_3rd"/>
    <property type="match status" value="1"/>
</dbReference>
<dbReference type="SUPFAM" id="SSF111283">
    <property type="entry name" value="Putative modulator of DNA gyrase, PmbA/TldD"/>
    <property type="match status" value="1"/>
</dbReference>
<accession>A0A2M7S4L5</accession>
<comment type="similarity">
    <text evidence="1">Belongs to the peptidase U62 family.</text>
</comment>
<dbReference type="InterPro" id="IPR045569">
    <property type="entry name" value="Metalloprtase-TldD/E_C"/>
</dbReference>
<evidence type="ECO:0000313" key="4">
    <source>
        <dbReference type="Proteomes" id="UP000229307"/>
    </source>
</evidence>
<dbReference type="EMBL" id="PFMR01000343">
    <property type="protein sequence ID" value="PIZ14492.1"/>
    <property type="molecule type" value="Genomic_DNA"/>
</dbReference>
<feature type="non-terminal residue" evidence="3">
    <location>
        <position position="1"/>
    </location>
</feature>
<feature type="domain" description="Metalloprotease TldD/E C-terminal" evidence="2">
    <location>
        <begin position="16"/>
        <end position="250"/>
    </location>
</feature>
<dbReference type="Proteomes" id="UP000229307">
    <property type="component" value="Unassembled WGS sequence"/>
</dbReference>
<dbReference type="InterPro" id="IPR051463">
    <property type="entry name" value="Peptidase_U62_metallo"/>
</dbReference>
<evidence type="ECO:0000259" key="2">
    <source>
        <dbReference type="Pfam" id="PF19289"/>
    </source>
</evidence>
<name>A0A2M7S4L5_9BACT</name>
<sequence length="252" mass="26960">AKRAVALLSAKRAPSGMFPVLLHPDIVGLFTHEAIGHNAEADGVMAGVSILEGRVGQKVASELVTIVDDATIEGMWGSYKYDSEGVPGRRRVLVENGVLKGFMHSLETAAKFNAEPNGSARAQNFNNRPIVRMSNTNIQPGKQPYAELLKSIDNGVMLTKGLGGYVNPNKGQFTFSAGEGWMIRKGELAEHIRDVNMSGILLETLQKIDGVSKEYDPDTLKGGMCGKGGQGMFVGAGGPYVRVKELMIGGQE</sequence>
<dbReference type="GO" id="GO:0006508">
    <property type="term" value="P:proteolysis"/>
    <property type="evidence" value="ECO:0007669"/>
    <property type="project" value="InterPro"/>
</dbReference>
<evidence type="ECO:0000256" key="1">
    <source>
        <dbReference type="ARBA" id="ARBA00005836"/>
    </source>
</evidence>
<reference evidence="4" key="1">
    <citation type="submission" date="2017-09" db="EMBL/GenBank/DDBJ databases">
        <title>Depth-based differentiation of microbial function through sediment-hosted aquifers and enrichment of novel symbionts in the deep terrestrial subsurface.</title>
        <authorList>
            <person name="Probst A.J."/>
            <person name="Ladd B."/>
            <person name="Jarett J.K."/>
            <person name="Geller-Mcgrath D.E."/>
            <person name="Sieber C.M.K."/>
            <person name="Emerson J.B."/>
            <person name="Anantharaman K."/>
            <person name="Thomas B.C."/>
            <person name="Malmstrom R."/>
            <person name="Stieglmeier M."/>
            <person name="Klingl A."/>
            <person name="Woyke T."/>
            <person name="Ryan C.M."/>
            <person name="Banfield J.F."/>
        </authorList>
    </citation>
    <scope>NUCLEOTIDE SEQUENCE [LARGE SCALE GENOMIC DNA]</scope>
</reference>
<dbReference type="GO" id="GO:0008237">
    <property type="term" value="F:metallopeptidase activity"/>
    <property type="evidence" value="ECO:0007669"/>
    <property type="project" value="InterPro"/>
</dbReference>
<proteinExistence type="inferred from homology"/>
<protein>
    <recommendedName>
        <fullName evidence="2">Metalloprotease TldD/E C-terminal domain-containing protein</fullName>
    </recommendedName>
</protein>